<organism evidence="2">
    <name type="scientific">marine sediment metagenome</name>
    <dbReference type="NCBI Taxonomy" id="412755"/>
    <lineage>
        <taxon>unclassified sequences</taxon>
        <taxon>metagenomes</taxon>
        <taxon>ecological metagenomes</taxon>
    </lineage>
</organism>
<dbReference type="EMBL" id="LAZR01001790">
    <property type="protein sequence ID" value="KKN38980.1"/>
    <property type="molecule type" value="Genomic_DNA"/>
</dbReference>
<dbReference type="Pfam" id="PF13649">
    <property type="entry name" value="Methyltransf_25"/>
    <property type="match status" value="1"/>
</dbReference>
<dbReference type="InterPro" id="IPR041698">
    <property type="entry name" value="Methyltransf_25"/>
</dbReference>
<dbReference type="InterPro" id="IPR029063">
    <property type="entry name" value="SAM-dependent_MTases_sf"/>
</dbReference>
<sequence length="269" mass="31791">MSTISHYIFRLFWELSRRVSYFQNLFRLLPFFTSYSTKNSAEFFGEAIEHYHSNEMRSRFRIYQHCLHKGFNGKIQEFDLGIYFRKWDNLHSIEKLLITTSYGKILDIGSNTGYYIPFLMEKGPTTGIEISPKLINLARKEGIYNCILGDFFTYKFKNKFDTITLIGNDVALSGTLWRLKKLLKKLSKLLNKNGQVLLLIRHIHTLKYWHVVYTPHYNGRFGIPAKYLFLNSQFFIKLSTKYGFQASILGKDIQIQNSFHFIRLIKTSR</sequence>
<dbReference type="CDD" id="cd02440">
    <property type="entry name" value="AdoMet_MTases"/>
    <property type="match status" value="1"/>
</dbReference>
<evidence type="ECO:0000259" key="1">
    <source>
        <dbReference type="Pfam" id="PF13649"/>
    </source>
</evidence>
<dbReference type="Gene3D" id="3.40.50.150">
    <property type="entry name" value="Vaccinia Virus protein VP39"/>
    <property type="match status" value="1"/>
</dbReference>
<dbReference type="SUPFAM" id="SSF53335">
    <property type="entry name" value="S-adenosyl-L-methionine-dependent methyltransferases"/>
    <property type="match status" value="1"/>
</dbReference>
<protein>
    <recommendedName>
        <fullName evidence="1">Methyltransferase domain-containing protein</fullName>
    </recommendedName>
</protein>
<proteinExistence type="predicted"/>
<comment type="caution">
    <text evidence="2">The sequence shown here is derived from an EMBL/GenBank/DDBJ whole genome shotgun (WGS) entry which is preliminary data.</text>
</comment>
<gene>
    <name evidence="2" type="ORF">LCGC14_0747960</name>
</gene>
<dbReference type="AlphaFoldDB" id="A0A0F9Q4T5"/>
<reference evidence="2" key="1">
    <citation type="journal article" date="2015" name="Nature">
        <title>Complex archaea that bridge the gap between prokaryotes and eukaryotes.</title>
        <authorList>
            <person name="Spang A."/>
            <person name="Saw J.H."/>
            <person name="Jorgensen S.L."/>
            <person name="Zaremba-Niedzwiedzka K."/>
            <person name="Martijn J."/>
            <person name="Lind A.E."/>
            <person name="van Eijk R."/>
            <person name="Schleper C."/>
            <person name="Guy L."/>
            <person name="Ettema T.J."/>
        </authorList>
    </citation>
    <scope>NUCLEOTIDE SEQUENCE</scope>
</reference>
<accession>A0A0F9Q4T5</accession>
<feature type="domain" description="Methyltransferase" evidence="1">
    <location>
        <begin position="105"/>
        <end position="194"/>
    </location>
</feature>
<evidence type="ECO:0000313" key="2">
    <source>
        <dbReference type="EMBL" id="KKN38980.1"/>
    </source>
</evidence>
<name>A0A0F9Q4T5_9ZZZZ</name>